<evidence type="ECO:0000256" key="1">
    <source>
        <dbReference type="SAM" id="MobiDB-lite"/>
    </source>
</evidence>
<feature type="region of interest" description="Disordered" evidence="1">
    <location>
        <begin position="243"/>
        <end position="279"/>
    </location>
</feature>
<dbReference type="InterPro" id="IPR043930">
    <property type="entry name" value="DUF5754"/>
</dbReference>
<dbReference type="Pfam" id="PF10927">
    <property type="entry name" value="DUF2738"/>
    <property type="match status" value="1"/>
</dbReference>
<proteinExistence type="predicted"/>
<evidence type="ECO:0000313" key="3">
    <source>
        <dbReference type="Proteomes" id="UP001159427"/>
    </source>
</evidence>
<dbReference type="Proteomes" id="UP001159427">
    <property type="component" value="Unassembled WGS sequence"/>
</dbReference>
<accession>A0ABN8M2K0</accession>
<comment type="caution">
    <text evidence="2">The sequence shown here is derived from an EMBL/GenBank/DDBJ whole genome shotgun (WGS) entry which is preliminary data.</text>
</comment>
<dbReference type="InterPro" id="IPR024416">
    <property type="entry name" value="DUF2738"/>
</dbReference>
<feature type="compositionally biased region" description="Basic and acidic residues" evidence="1">
    <location>
        <begin position="243"/>
        <end position="261"/>
    </location>
</feature>
<protein>
    <submittedName>
        <fullName evidence="2">Uncharacterized protein</fullName>
    </submittedName>
</protein>
<name>A0ABN8M2K0_9CNID</name>
<reference evidence="2 3" key="1">
    <citation type="submission" date="2022-05" db="EMBL/GenBank/DDBJ databases">
        <authorList>
            <consortium name="Genoscope - CEA"/>
            <person name="William W."/>
        </authorList>
    </citation>
    <scope>NUCLEOTIDE SEQUENCE [LARGE SCALE GENOMIC DNA]</scope>
</reference>
<sequence>MEPRSRETTPTKEDLDFIVDDGYKHDEDPDYIPKEKYIVTGPEFKRLTRNAKKLGAESLDYSTRKNNKYMATLPGGKKVHFGSPKYPDYTIHKDKERRDKYLSRATKIKNKQGELTYNNPESSNYWKNEYGPDLASSLSSPFYYKQIEFTDKKGKKRTKVDESSAPVLYAKLIYSEKSKKILSLFKGKGGRDLNPFKSINQYCNVKLALIIEGIFISKTVTSLQIKVHECYVKQLEPRKSLLTIDEKSSDNDSDSDSKGEEITDQVVEDLLSSDKEENE</sequence>
<dbReference type="Pfam" id="PF19058">
    <property type="entry name" value="DUF5754"/>
    <property type="match status" value="1"/>
</dbReference>
<evidence type="ECO:0000313" key="2">
    <source>
        <dbReference type="EMBL" id="CAH3022513.1"/>
    </source>
</evidence>
<organism evidence="2 3">
    <name type="scientific">Porites evermanni</name>
    <dbReference type="NCBI Taxonomy" id="104178"/>
    <lineage>
        <taxon>Eukaryota</taxon>
        <taxon>Metazoa</taxon>
        <taxon>Cnidaria</taxon>
        <taxon>Anthozoa</taxon>
        <taxon>Hexacorallia</taxon>
        <taxon>Scleractinia</taxon>
        <taxon>Fungiina</taxon>
        <taxon>Poritidae</taxon>
        <taxon>Porites</taxon>
    </lineage>
</organism>
<keyword evidence="3" id="KW-1185">Reference proteome</keyword>
<dbReference type="EMBL" id="CALNXI010000223">
    <property type="protein sequence ID" value="CAH3022513.1"/>
    <property type="molecule type" value="Genomic_DNA"/>
</dbReference>
<gene>
    <name evidence="2" type="ORF">PEVE_00015874</name>
</gene>